<protein>
    <submittedName>
        <fullName evidence="2">Phage portal protein</fullName>
    </submittedName>
</protein>
<evidence type="ECO:0000313" key="2">
    <source>
        <dbReference type="EMBL" id="OOF87813.1"/>
    </source>
</evidence>
<evidence type="ECO:0000256" key="1">
    <source>
        <dbReference type="SAM" id="MobiDB-lite"/>
    </source>
</evidence>
<comment type="caution">
    <text evidence="2">The sequence shown here is derived from an EMBL/GenBank/DDBJ whole genome shotgun (WGS) entry which is preliminary data.</text>
</comment>
<evidence type="ECO:0000313" key="3">
    <source>
        <dbReference type="Proteomes" id="UP000189353"/>
    </source>
</evidence>
<gene>
    <name evidence="2" type="ORF">BKG88_01025</name>
</gene>
<reference evidence="2 3" key="1">
    <citation type="submission" date="2016-10" db="EMBL/GenBank/DDBJ databases">
        <title>Rodentibacter gen. nov. and new species.</title>
        <authorList>
            <person name="Christensen H."/>
        </authorList>
    </citation>
    <scope>NUCLEOTIDE SEQUENCE [LARGE SCALE GENOMIC DNA]</scope>
    <source>
        <strain evidence="2 3">Ppn158</strain>
    </source>
</reference>
<dbReference type="Proteomes" id="UP000189353">
    <property type="component" value="Unassembled WGS sequence"/>
</dbReference>
<dbReference type="EMBL" id="MLAI01000007">
    <property type="protein sequence ID" value="OOF87813.1"/>
    <property type="molecule type" value="Genomic_DNA"/>
</dbReference>
<sequence>MWNPFKRKEQRSAPVAIDELLSYLGVSNTGAGEFVSPQTAEALPAVMNAVTVIAEAVASMPCYLYRLKDDGRERIYKHPVDYLLNEMPNRSQTPYQFKYTMMRHCLLSGNAYAVIEWNSKGEPVSLTPYPPSAVNIYRKVGGAYIYEITDLDGKTTNYLQDEILHLRHSSLDGFMGRSPVTICRETVGLGLAQQKHGSAIMKNGLMASGLITTSEWLDEAKAQKAVKALERYKGAKNAGKTPILEGSMEYKQLGMTNQDAEWLQSRTFTISDIARIYNISPIFLQDYSNSSYANFSEASRAFLSQTLRPWLTNFEQQLKDALMIDLTVNSSKRYLIEFDTSDLLRTSQSERFNSYDVAIKAGVMSPNEVRRREGLPPYVGGDEFSQAWKQTVEVKRGESENQKTGVNDGEND</sequence>
<feature type="compositionally biased region" description="Basic and acidic residues" evidence="1">
    <location>
        <begin position="392"/>
        <end position="401"/>
    </location>
</feature>
<dbReference type="OrthoDB" id="9765386at2"/>
<dbReference type="NCBIfam" id="TIGR01537">
    <property type="entry name" value="portal_HK97"/>
    <property type="match status" value="1"/>
</dbReference>
<accession>A0A1V3LCN8</accession>
<dbReference type="AlphaFoldDB" id="A0A1V3LCN8"/>
<dbReference type="RefSeq" id="WP_077552169.1">
    <property type="nucleotide sequence ID" value="NZ_MLAI01000007.1"/>
</dbReference>
<dbReference type="InterPro" id="IPR006944">
    <property type="entry name" value="Phage/GTA_portal"/>
</dbReference>
<name>A0A1V3LCN8_9PAST</name>
<dbReference type="Pfam" id="PF04860">
    <property type="entry name" value="Phage_portal"/>
    <property type="match status" value="1"/>
</dbReference>
<dbReference type="InterPro" id="IPR006427">
    <property type="entry name" value="Portal_HK97"/>
</dbReference>
<organism evidence="2 3">
    <name type="scientific">Rodentibacter ratti</name>
    <dbReference type="NCBI Taxonomy" id="1906745"/>
    <lineage>
        <taxon>Bacteria</taxon>
        <taxon>Pseudomonadati</taxon>
        <taxon>Pseudomonadota</taxon>
        <taxon>Gammaproteobacteria</taxon>
        <taxon>Pasteurellales</taxon>
        <taxon>Pasteurellaceae</taxon>
        <taxon>Rodentibacter</taxon>
    </lineage>
</organism>
<proteinExistence type="predicted"/>
<feature type="region of interest" description="Disordered" evidence="1">
    <location>
        <begin position="392"/>
        <end position="412"/>
    </location>
</feature>